<sequence length="180" mass="20218">MVKAMSPRAKRGATSESGSTTTAVPEADPAKELLWARPGFLVRRLHQIHVAMFFEECKAPNITPVQYAILTVLSVLPGLDQTSLGQEVGLDRTTTMDVVRRLEDRGLVERRENPADRRTRHVHLTREGKSVVTSLRADMARAQERMLAPLKPAQREVFMELLATLVEANNQYSRTVLRSM</sequence>
<dbReference type="GO" id="GO:0006950">
    <property type="term" value="P:response to stress"/>
    <property type="evidence" value="ECO:0007669"/>
    <property type="project" value="TreeGrafter"/>
</dbReference>
<feature type="domain" description="HTH marR-type" evidence="2">
    <location>
        <begin position="38"/>
        <end position="167"/>
    </location>
</feature>
<feature type="compositionally biased region" description="Low complexity" evidence="1">
    <location>
        <begin position="12"/>
        <end position="23"/>
    </location>
</feature>
<dbReference type="Proteomes" id="UP000256297">
    <property type="component" value="Chromosome CBM2589_a"/>
</dbReference>
<dbReference type="PANTHER" id="PTHR33164:SF95">
    <property type="entry name" value="TRANSCRIPTIONAL REGULATOR"/>
    <property type="match status" value="1"/>
</dbReference>
<proteinExistence type="predicted"/>
<dbReference type="PROSITE" id="PS50995">
    <property type="entry name" value="HTH_MARR_2"/>
    <property type="match status" value="1"/>
</dbReference>
<organism evidence="3">
    <name type="scientific">Cupriavidus taiwanensis</name>
    <dbReference type="NCBI Taxonomy" id="164546"/>
    <lineage>
        <taxon>Bacteria</taxon>
        <taxon>Pseudomonadati</taxon>
        <taxon>Pseudomonadota</taxon>
        <taxon>Betaproteobacteria</taxon>
        <taxon>Burkholderiales</taxon>
        <taxon>Burkholderiaceae</taxon>
        <taxon>Cupriavidus</taxon>
    </lineage>
</organism>
<dbReference type="AlphaFoldDB" id="A0A375C4R9"/>
<dbReference type="Pfam" id="PF01047">
    <property type="entry name" value="MarR"/>
    <property type="match status" value="1"/>
</dbReference>
<dbReference type="PANTHER" id="PTHR33164">
    <property type="entry name" value="TRANSCRIPTIONAL REGULATOR, MARR FAMILY"/>
    <property type="match status" value="1"/>
</dbReference>
<reference evidence="3" key="1">
    <citation type="submission" date="2018-01" db="EMBL/GenBank/DDBJ databases">
        <authorList>
            <person name="Clerissi C."/>
        </authorList>
    </citation>
    <scope>NUCLEOTIDE SEQUENCE</scope>
    <source>
        <strain evidence="3">Cupriavidus taiwanensis STM 3521</strain>
    </source>
</reference>
<dbReference type="InterPro" id="IPR000835">
    <property type="entry name" value="HTH_MarR-typ"/>
</dbReference>
<name>A0A375C4R9_9BURK</name>
<dbReference type="Gene3D" id="1.10.10.10">
    <property type="entry name" value="Winged helix-like DNA-binding domain superfamily/Winged helix DNA-binding domain"/>
    <property type="match status" value="1"/>
</dbReference>
<dbReference type="EMBL" id="OFSP01000035">
    <property type="protein sequence ID" value="SOY62560.1"/>
    <property type="molecule type" value="Genomic_DNA"/>
</dbReference>
<protein>
    <submittedName>
        <fullName evidence="3">Transcription regulator, MarR family</fullName>
    </submittedName>
</protein>
<dbReference type="InterPro" id="IPR039422">
    <property type="entry name" value="MarR/SlyA-like"/>
</dbReference>
<evidence type="ECO:0000259" key="2">
    <source>
        <dbReference type="PROSITE" id="PS50995"/>
    </source>
</evidence>
<dbReference type="SMART" id="SM00347">
    <property type="entry name" value="HTH_MARR"/>
    <property type="match status" value="1"/>
</dbReference>
<dbReference type="InterPro" id="IPR036388">
    <property type="entry name" value="WH-like_DNA-bd_sf"/>
</dbReference>
<evidence type="ECO:0000256" key="1">
    <source>
        <dbReference type="SAM" id="MobiDB-lite"/>
    </source>
</evidence>
<accession>A0A375C4R9</accession>
<dbReference type="PRINTS" id="PR00598">
    <property type="entry name" value="HTHMARR"/>
</dbReference>
<comment type="caution">
    <text evidence="3">The sequence shown here is derived from an EMBL/GenBank/DDBJ whole genome shotgun (WGS) entry which is preliminary data.</text>
</comment>
<feature type="region of interest" description="Disordered" evidence="1">
    <location>
        <begin position="1"/>
        <end position="25"/>
    </location>
</feature>
<gene>
    <name evidence="3" type="ORF">CBM2589_A50028</name>
</gene>
<dbReference type="GO" id="GO:0003700">
    <property type="term" value="F:DNA-binding transcription factor activity"/>
    <property type="evidence" value="ECO:0007669"/>
    <property type="project" value="InterPro"/>
</dbReference>
<evidence type="ECO:0000313" key="3">
    <source>
        <dbReference type="EMBL" id="SOY62560.1"/>
    </source>
</evidence>
<dbReference type="SUPFAM" id="SSF46785">
    <property type="entry name" value="Winged helix' DNA-binding domain"/>
    <property type="match status" value="1"/>
</dbReference>
<dbReference type="InterPro" id="IPR036390">
    <property type="entry name" value="WH_DNA-bd_sf"/>
</dbReference>